<dbReference type="AlphaFoldDB" id="A0A414ZJ99"/>
<reference evidence="1 2" key="1">
    <citation type="submission" date="2018-08" db="EMBL/GenBank/DDBJ databases">
        <title>A genome reference for cultivated species of the human gut microbiota.</title>
        <authorList>
            <person name="Zou Y."/>
            <person name="Xue W."/>
            <person name="Luo G."/>
        </authorList>
    </citation>
    <scope>NUCLEOTIDE SEQUENCE [LARGE SCALE GENOMIC DNA]</scope>
    <source>
        <strain evidence="1 2">AM16-11</strain>
    </source>
</reference>
<dbReference type="EMBL" id="QRKN01000012">
    <property type="protein sequence ID" value="RHI19309.1"/>
    <property type="molecule type" value="Genomic_DNA"/>
</dbReference>
<evidence type="ECO:0000313" key="2">
    <source>
        <dbReference type="Proteomes" id="UP000285865"/>
    </source>
</evidence>
<evidence type="ECO:0000313" key="1">
    <source>
        <dbReference type="EMBL" id="RHI19309.1"/>
    </source>
</evidence>
<accession>A0A414ZJ99</accession>
<protein>
    <submittedName>
        <fullName evidence="1">Uncharacterized protein</fullName>
    </submittedName>
</protein>
<comment type="caution">
    <text evidence="1">The sequence shown here is derived from an EMBL/GenBank/DDBJ whole genome shotgun (WGS) entry which is preliminary data.</text>
</comment>
<proteinExistence type="predicted"/>
<dbReference type="RefSeq" id="WP_118257957.1">
    <property type="nucleotide sequence ID" value="NZ_QRKN01000012.1"/>
</dbReference>
<dbReference type="Proteomes" id="UP000285865">
    <property type="component" value="Unassembled WGS sequence"/>
</dbReference>
<sequence length="88" mass="10086">MPNDKKIKMIMIMMQCHNIKSYGVSTLIIPISQIVEGVYMNNAAVTCTSPDGWISSLTFTITKTGEFKNVTLKSNNQYYVPNYYLFYK</sequence>
<organism evidence="1 2">
    <name type="scientific">Agathobacter rectalis</name>
    <dbReference type="NCBI Taxonomy" id="39491"/>
    <lineage>
        <taxon>Bacteria</taxon>
        <taxon>Bacillati</taxon>
        <taxon>Bacillota</taxon>
        <taxon>Clostridia</taxon>
        <taxon>Lachnospirales</taxon>
        <taxon>Lachnospiraceae</taxon>
        <taxon>Agathobacter</taxon>
    </lineage>
</organism>
<name>A0A414ZJ99_9FIRM</name>
<gene>
    <name evidence="1" type="ORF">DW172_12870</name>
</gene>